<dbReference type="EMBL" id="CXOJ01000009">
    <property type="protein sequence ID" value="CTP83686.1"/>
    <property type="molecule type" value="Genomic_DNA"/>
</dbReference>
<sequence>MSATETPGSATPPQRSLGARAAGGAAVTMAGQLAKMVVQFGGIVLLARLLTPYDYGLMAMVTAIVGMAEILRDFGLSSAAIQAKHVSREQRDNLFWINSGIGLVLAIVVFLSSSWIAHFYREPALLGISQALAVTFLLNGMTTQYRAHLSRGLRFGQVSLSDVGAQVMGLIAGVGVALAGYGYWALVWQQVVQALVNLAIAGVCARWLPRGYRRDAPMRAFLSFGWNLMAAQLLGYASRNVGQVIIGHRIGAEALGLYNRAFQLLMMPLNQINAPATSVALPVLSQLQDDPPRFGSFLLRGQTVMVHLIVALFSFACALALPLIVLVLGEQWRPAVPLFQVLTLGGIFQTASYATYWVFLAQGLMRQQLVYSVVGRVMLIACIFAGSVWGVMGVTIGYTLGLLVMWPLSVIWIAKVAPQVPAMELFNNALRAILGYGAAGVAAYFAAQQWGGSSLWQQLAVGALAMALGCVLVFALWPAFRRDVMAILNMRTLLRDARAKR</sequence>
<feature type="transmembrane region" description="Helical" evidence="7">
    <location>
        <begin position="95"/>
        <end position="117"/>
    </location>
</feature>
<evidence type="ECO:0000313" key="9">
    <source>
        <dbReference type="Proteomes" id="UP000045978"/>
    </source>
</evidence>
<feature type="transmembrane region" description="Helical" evidence="7">
    <location>
        <begin position="55"/>
        <end position="74"/>
    </location>
</feature>
<evidence type="ECO:0000256" key="4">
    <source>
        <dbReference type="ARBA" id="ARBA00022692"/>
    </source>
</evidence>
<accession>A0A0K2ZDN8</accession>
<comment type="subcellular location">
    <subcellularLocation>
        <location evidence="1">Cell membrane</location>
        <topology evidence="1">Multi-pass membrane protein</topology>
    </subcellularLocation>
</comment>
<dbReference type="AlphaFoldDB" id="A0A0K2ZDN8"/>
<evidence type="ECO:0000256" key="2">
    <source>
        <dbReference type="ARBA" id="ARBA00007430"/>
    </source>
</evidence>
<feature type="transmembrane region" description="Helical" evidence="7">
    <location>
        <begin position="459"/>
        <end position="480"/>
    </location>
</feature>
<evidence type="ECO:0000256" key="5">
    <source>
        <dbReference type="ARBA" id="ARBA00022989"/>
    </source>
</evidence>
<gene>
    <name evidence="8" type="ORF">XTPLMG730_0537</name>
</gene>
<keyword evidence="3" id="KW-1003">Cell membrane</keyword>
<evidence type="ECO:0000256" key="7">
    <source>
        <dbReference type="SAM" id="Phobius"/>
    </source>
</evidence>
<comment type="similarity">
    <text evidence="2">Belongs to the polysaccharide synthase family.</text>
</comment>
<feature type="transmembrane region" description="Helical" evidence="7">
    <location>
        <begin position="373"/>
        <end position="392"/>
    </location>
</feature>
<keyword evidence="5 7" id="KW-1133">Transmembrane helix</keyword>
<dbReference type="GO" id="GO:0005886">
    <property type="term" value="C:plasma membrane"/>
    <property type="evidence" value="ECO:0007669"/>
    <property type="project" value="UniProtKB-SubCell"/>
</dbReference>
<reference evidence="8 9" key="1">
    <citation type="submission" date="2015-07" db="EMBL/GenBank/DDBJ databases">
        <authorList>
            <person name="Noorani M."/>
        </authorList>
    </citation>
    <scope>NUCLEOTIDE SEQUENCE [LARGE SCALE GENOMIC DNA]</scope>
    <source>
        <strain evidence="8">LMG730</strain>
    </source>
</reference>
<keyword evidence="6 7" id="KW-0472">Membrane</keyword>
<name>A0A0K2ZDN8_9XANT</name>
<keyword evidence="4 7" id="KW-0812">Transmembrane</keyword>
<proteinExistence type="inferred from homology"/>
<dbReference type="CDD" id="cd13127">
    <property type="entry name" value="MATE_tuaB_like"/>
    <property type="match status" value="1"/>
</dbReference>
<organism evidence="8 9">
    <name type="scientific">Xanthomonas graminis pv. phlei</name>
    <dbReference type="NCBI Taxonomy" id="487906"/>
    <lineage>
        <taxon>Bacteria</taxon>
        <taxon>Pseudomonadati</taxon>
        <taxon>Pseudomonadota</taxon>
        <taxon>Gammaproteobacteria</taxon>
        <taxon>Lysobacterales</taxon>
        <taxon>Lysobacteraceae</taxon>
        <taxon>Xanthomonas</taxon>
        <taxon>Xanthomonas translucens group</taxon>
        <taxon>Xanthomonas graminis</taxon>
    </lineage>
</organism>
<evidence type="ECO:0000256" key="1">
    <source>
        <dbReference type="ARBA" id="ARBA00004651"/>
    </source>
</evidence>
<dbReference type="InterPro" id="IPR050833">
    <property type="entry name" value="Poly_Biosynth_Transport"/>
</dbReference>
<feature type="transmembrane region" description="Helical" evidence="7">
    <location>
        <begin position="123"/>
        <end position="142"/>
    </location>
</feature>
<dbReference type="Pfam" id="PF13440">
    <property type="entry name" value="Polysacc_synt_3"/>
    <property type="match status" value="1"/>
</dbReference>
<evidence type="ECO:0000313" key="8">
    <source>
        <dbReference type="EMBL" id="CTP83686.1"/>
    </source>
</evidence>
<protein>
    <submittedName>
        <fullName evidence="8">Xanthan repeating unit exporter</fullName>
    </submittedName>
</protein>
<feature type="transmembrane region" description="Helical" evidence="7">
    <location>
        <begin position="304"/>
        <end position="329"/>
    </location>
</feature>
<evidence type="ECO:0000256" key="6">
    <source>
        <dbReference type="ARBA" id="ARBA00023136"/>
    </source>
</evidence>
<dbReference type="RefSeq" id="WP_053837113.1">
    <property type="nucleotide sequence ID" value="NZ_CP076251.1"/>
</dbReference>
<feature type="transmembrane region" description="Helical" evidence="7">
    <location>
        <begin position="429"/>
        <end position="447"/>
    </location>
</feature>
<evidence type="ECO:0000256" key="3">
    <source>
        <dbReference type="ARBA" id="ARBA00022475"/>
    </source>
</evidence>
<dbReference type="PANTHER" id="PTHR30250">
    <property type="entry name" value="PST FAMILY PREDICTED COLANIC ACID TRANSPORTER"/>
    <property type="match status" value="1"/>
</dbReference>
<feature type="transmembrane region" description="Helical" evidence="7">
    <location>
        <begin position="341"/>
        <end position="361"/>
    </location>
</feature>
<feature type="transmembrane region" description="Helical" evidence="7">
    <location>
        <begin position="163"/>
        <end position="184"/>
    </location>
</feature>
<feature type="transmembrane region" description="Helical" evidence="7">
    <location>
        <begin position="398"/>
        <end position="417"/>
    </location>
</feature>
<dbReference type="Proteomes" id="UP000045978">
    <property type="component" value="Unassembled WGS sequence"/>
</dbReference>
<dbReference type="PANTHER" id="PTHR30250:SF10">
    <property type="entry name" value="LIPOPOLYSACCHARIDE BIOSYNTHESIS PROTEIN WZXC"/>
    <property type="match status" value="1"/>
</dbReference>